<dbReference type="GO" id="GO:0003677">
    <property type="term" value="F:DNA binding"/>
    <property type="evidence" value="ECO:0007669"/>
    <property type="project" value="InterPro"/>
</dbReference>
<dbReference type="Gene3D" id="1.10.443.10">
    <property type="entry name" value="Intergrase catalytic core"/>
    <property type="match status" value="1"/>
</dbReference>
<dbReference type="EMBL" id="BMMW01000002">
    <property type="protein sequence ID" value="GGK54833.1"/>
    <property type="molecule type" value="Genomic_DNA"/>
</dbReference>
<comment type="caution">
    <text evidence="2">The sequence shown here is derived from an EMBL/GenBank/DDBJ whole genome shotgun (WGS) entry which is preliminary data.</text>
</comment>
<dbReference type="Proteomes" id="UP000612956">
    <property type="component" value="Unassembled WGS sequence"/>
</dbReference>
<evidence type="ECO:0000313" key="2">
    <source>
        <dbReference type="EMBL" id="GGK54833.1"/>
    </source>
</evidence>
<organism evidence="2 3">
    <name type="scientific">Nocardia camponoti</name>
    <dbReference type="NCBI Taxonomy" id="1616106"/>
    <lineage>
        <taxon>Bacteria</taxon>
        <taxon>Bacillati</taxon>
        <taxon>Actinomycetota</taxon>
        <taxon>Actinomycetes</taxon>
        <taxon>Mycobacteriales</taxon>
        <taxon>Nocardiaceae</taxon>
        <taxon>Nocardia</taxon>
    </lineage>
</organism>
<dbReference type="SUPFAM" id="SSF56349">
    <property type="entry name" value="DNA breaking-rejoining enzymes"/>
    <property type="match status" value="1"/>
</dbReference>
<evidence type="ECO:0000313" key="3">
    <source>
        <dbReference type="Proteomes" id="UP000612956"/>
    </source>
</evidence>
<accession>A0A917QKE7</accession>
<dbReference type="InterPro" id="IPR013762">
    <property type="entry name" value="Integrase-like_cat_sf"/>
</dbReference>
<keyword evidence="3" id="KW-1185">Reference proteome</keyword>
<dbReference type="AlphaFoldDB" id="A0A917QKE7"/>
<reference evidence="2" key="2">
    <citation type="submission" date="2020-09" db="EMBL/GenBank/DDBJ databases">
        <authorList>
            <person name="Sun Q."/>
            <person name="Zhou Y."/>
        </authorList>
    </citation>
    <scope>NUCLEOTIDE SEQUENCE</scope>
    <source>
        <strain evidence="2">CGMCC 4.7278</strain>
    </source>
</reference>
<name>A0A917QKE7_9NOCA</name>
<keyword evidence="1" id="KW-0233">DNA recombination</keyword>
<gene>
    <name evidence="2" type="ORF">GCM10011591_28360</name>
</gene>
<protein>
    <submittedName>
        <fullName evidence="2">Uncharacterized protein</fullName>
    </submittedName>
</protein>
<proteinExistence type="predicted"/>
<dbReference type="RefSeq" id="WP_188829338.1">
    <property type="nucleotide sequence ID" value="NZ_BMMW01000002.1"/>
</dbReference>
<dbReference type="InterPro" id="IPR011010">
    <property type="entry name" value="DNA_brk_join_enz"/>
</dbReference>
<reference evidence="2" key="1">
    <citation type="journal article" date="2014" name="Int. J. Syst. Evol. Microbiol.">
        <title>Complete genome sequence of Corynebacterium casei LMG S-19264T (=DSM 44701T), isolated from a smear-ripened cheese.</title>
        <authorList>
            <consortium name="US DOE Joint Genome Institute (JGI-PGF)"/>
            <person name="Walter F."/>
            <person name="Albersmeier A."/>
            <person name="Kalinowski J."/>
            <person name="Ruckert C."/>
        </authorList>
    </citation>
    <scope>NUCLEOTIDE SEQUENCE</scope>
    <source>
        <strain evidence="2">CGMCC 4.7278</strain>
    </source>
</reference>
<dbReference type="GO" id="GO:0006310">
    <property type="term" value="P:DNA recombination"/>
    <property type="evidence" value="ECO:0007669"/>
    <property type="project" value="UniProtKB-KW"/>
</dbReference>
<dbReference type="GO" id="GO:0015074">
    <property type="term" value="P:DNA integration"/>
    <property type="evidence" value="ECO:0007669"/>
    <property type="project" value="InterPro"/>
</dbReference>
<evidence type="ECO:0000256" key="1">
    <source>
        <dbReference type="ARBA" id="ARBA00023172"/>
    </source>
</evidence>
<sequence length="235" mass="25779">MLHPATIRDFLAHGTEEMTPRSVANLKRLLTRTSERLMPEYARRDLPGPGRIDPLAPYTDAEVAALRAWAYGQPTANRRVQAERLLCLGLGAGMFAAEIAAIVVADLRVDDLGVLITVSGARARQIPVRVEWSEPLIRVIESNDRTDHVFLPGRKRTRNLISNFASAGSGEPGPNSYRMRSTWIVGHLVNAVPVHTLMDAAGIESVQGLSKFVAHIPTAEVDAVRRALHGAREDR</sequence>